<dbReference type="HOGENOM" id="CLU_124046_0_0_10"/>
<reference evidence="1 2" key="1">
    <citation type="submission" date="2009-01" db="EMBL/GenBank/DDBJ databases">
        <authorList>
            <person name="Qin X."/>
            <person name="Bachman B."/>
            <person name="Battles P."/>
            <person name="Bell A."/>
            <person name="Bess C."/>
            <person name="Bickham C."/>
            <person name="Chaboub L."/>
            <person name="Chen D."/>
            <person name="Coyle M."/>
            <person name="Deiros D.R."/>
            <person name="Dinh H."/>
            <person name="Forbes L."/>
            <person name="Fowler G."/>
            <person name="Francisco L."/>
            <person name="Fu Q."/>
            <person name="Gubbala S."/>
            <person name="Hale W."/>
            <person name="Han Y."/>
            <person name="Hemphill L."/>
            <person name="Highlander S.K."/>
            <person name="Hirani K."/>
            <person name="Hogues M."/>
            <person name="Jackson L."/>
            <person name="Jakkamsetti A."/>
            <person name="Javaid M."/>
            <person name="Jiang H."/>
            <person name="Korchina V."/>
            <person name="Kovar C."/>
            <person name="Lara F."/>
            <person name="Lee S."/>
            <person name="Mata R."/>
            <person name="Mathew T."/>
            <person name="Moen C."/>
            <person name="Morales K."/>
            <person name="Munidasa M."/>
            <person name="Nazareth L."/>
            <person name="Ngo R."/>
            <person name="Nguyen L."/>
            <person name="Okwuonu G."/>
            <person name="Ongeri F."/>
            <person name="Patil S."/>
            <person name="Petrosino J."/>
            <person name="Pham C."/>
            <person name="Pham P."/>
            <person name="Pu L.-L."/>
            <person name="Puazo M."/>
            <person name="Raj R."/>
            <person name="Reid J."/>
            <person name="Rouhana J."/>
            <person name="Saada N."/>
            <person name="Shang Y."/>
            <person name="Simmons D."/>
            <person name="Thornton R."/>
            <person name="Warren J."/>
            <person name="Weissenberger G."/>
            <person name="Zhang J."/>
            <person name="Zhang L."/>
            <person name="Zhou C."/>
            <person name="Zhu D."/>
            <person name="Muzny D."/>
            <person name="Worley K."/>
            <person name="Gibbs R."/>
        </authorList>
    </citation>
    <scope>NUCLEOTIDE SEQUENCE [LARGE SCALE GENOMIC DNA]</scope>
    <source>
        <strain evidence="1 2">ATCC 33300</strain>
    </source>
</reference>
<comment type="caution">
    <text evidence="1">The sequence shown here is derived from an EMBL/GenBank/DDBJ whole genome shotgun (WGS) entry which is preliminary data.</text>
</comment>
<evidence type="ECO:0000313" key="2">
    <source>
        <dbReference type="Proteomes" id="UP000006241"/>
    </source>
</evidence>
<dbReference type="Gene3D" id="1.20.120.450">
    <property type="entry name" value="dinb family like domain"/>
    <property type="match status" value="1"/>
</dbReference>
<protein>
    <recommendedName>
        <fullName evidence="3">ClbS/DfsB family four-helix bundle protein</fullName>
    </recommendedName>
</protein>
<evidence type="ECO:0000313" key="1">
    <source>
        <dbReference type="EMBL" id="EEI90037.1"/>
    </source>
</evidence>
<accession>C2G4B9</accession>
<name>C2G4B9_SPHSI</name>
<dbReference type="RefSeq" id="WP_003004097.1">
    <property type="nucleotide sequence ID" value="NZ_GG668630.1"/>
</dbReference>
<proteinExistence type="predicted"/>
<dbReference type="Proteomes" id="UP000006241">
    <property type="component" value="Unassembled WGS sequence"/>
</dbReference>
<organism evidence="1 2">
    <name type="scientific">Sphingobacterium spiritivorum ATCC 33300</name>
    <dbReference type="NCBI Taxonomy" id="525372"/>
    <lineage>
        <taxon>Bacteria</taxon>
        <taxon>Pseudomonadati</taxon>
        <taxon>Bacteroidota</taxon>
        <taxon>Sphingobacteriia</taxon>
        <taxon>Sphingobacteriales</taxon>
        <taxon>Sphingobacteriaceae</taxon>
        <taxon>Sphingobacterium</taxon>
    </lineage>
</organism>
<dbReference type="InterPro" id="IPR034660">
    <property type="entry name" value="DinB/YfiT-like"/>
</dbReference>
<dbReference type="PIRSF" id="PIRSF031551">
    <property type="entry name" value="DUF1706"/>
    <property type="match status" value="1"/>
</dbReference>
<dbReference type="PANTHER" id="PTHR40658">
    <property type="match status" value="1"/>
</dbReference>
<sequence length="172" mass="20129">MAIPTNKAQLLHGITDNYDKLQKELADITLADTAIPELEGHAKDTCMSVHNLVSYLIGWGELVLKWNRKKDMQETVDFPESGYKWNQLGILAQKFYRDYETIPYPELLKRLDTTVGDILQLIERKTNRELYEESWYEKWTLGRMIQFNTASPYINARARIRKWKKFKGAAAE</sequence>
<evidence type="ECO:0008006" key="3">
    <source>
        <dbReference type="Google" id="ProtNLM"/>
    </source>
</evidence>
<dbReference type="InterPro" id="IPR012550">
    <property type="entry name" value="DUF1706"/>
</dbReference>
<dbReference type="PANTHER" id="PTHR40658:SF3">
    <property type="entry name" value="CLBS_DFSB FAMILY FOUR-HELIX BUNDLE PROTEIN"/>
    <property type="match status" value="1"/>
</dbReference>
<gene>
    <name evidence="1" type="ORF">HMPREF0765_4405</name>
</gene>
<dbReference type="AlphaFoldDB" id="C2G4B9"/>
<dbReference type="Pfam" id="PF08020">
    <property type="entry name" value="DUF1706"/>
    <property type="match status" value="1"/>
</dbReference>
<dbReference type="EMBL" id="ACHB01000096">
    <property type="protein sequence ID" value="EEI90037.1"/>
    <property type="molecule type" value="Genomic_DNA"/>
</dbReference>